<reference evidence="1" key="2">
    <citation type="submission" date="2020-09" db="EMBL/GenBank/DDBJ databases">
        <authorList>
            <person name="Sun Q."/>
            <person name="Ohkuma M."/>
        </authorList>
    </citation>
    <scope>NUCLEOTIDE SEQUENCE</scope>
    <source>
        <strain evidence="1">JCM 3276</strain>
    </source>
</reference>
<dbReference type="InterPro" id="IPR013320">
    <property type="entry name" value="ConA-like_dom_sf"/>
</dbReference>
<dbReference type="InterPro" id="IPR015987">
    <property type="entry name" value="UCP022704"/>
</dbReference>
<reference evidence="1" key="1">
    <citation type="journal article" date="2014" name="Int. J. Syst. Evol. Microbiol.">
        <title>Complete genome sequence of Corynebacterium casei LMG S-19264T (=DSM 44701T), isolated from a smear-ripened cheese.</title>
        <authorList>
            <consortium name="US DOE Joint Genome Institute (JGI-PGF)"/>
            <person name="Walter F."/>
            <person name="Albersmeier A."/>
            <person name="Kalinowski J."/>
            <person name="Ruckert C."/>
        </authorList>
    </citation>
    <scope>NUCLEOTIDE SEQUENCE</scope>
    <source>
        <strain evidence="1">JCM 3276</strain>
    </source>
</reference>
<dbReference type="Proteomes" id="UP000660680">
    <property type="component" value="Unassembled WGS sequence"/>
</dbReference>
<keyword evidence="2" id="KW-1185">Reference proteome</keyword>
<organism evidence="1 2">
    <name type="scientific">Actinokineospora fastidiosa</name>
    <dbReference type="NCBI Taxonomy" id="1816"/>
    <lineage>
        <taxon>Bacteria</taxon>
        <taxon>Bacillati</taxon>
        <taxon>Actinomycetota</taxon>
        <taxon>Actinomycetes</taxon>
        <taxon>Pseudonocardiales</taxon>
        <taxon>Pseudonocardiaceae</taxon>
        <taxon>Actinokineospora</taxon>
    </lineage>
</organism>
<dbReference type="SUPFAM" id="SSF49899">
    <property type="entry name" value="Concanavalin A-like lectins/glucanases"/>
    <property type="match status" value="1"/>
</dbReference>
<dbReference type="AlphaFoldDB" id="A0A918GIF8"/>
<dbReference type="InterPro" id="IPR009784">
    <property type="entry name" value="DUF1349"/>
</dbReference>
<dbReference type="PIRSF" id="PIRSF022704">
    <property type="entry name" value="UCP022704"/>
    <property type="match status" value="1"/>
</dbReference>
<gene>
    <name evidence="1" type="ORF">GCM10010171_36540</name>
</gene>
<accession>A0A918GIF8</accession>
<evidence type="ECO:0008006" key="3">
    <source>
        <dbReference type="Google" id="ProtNLM"/>
    </source>
</evidence>
<evidence type="ECO:0000313" key="1">
    <source>
        <dbReference type="EMBL" id="GGS38313.1"/>
    </source>
</evidence>
<protein>
    <recommendedName>
        <fullName evidence="3">DUF1349 domain-containing protein</fullName>
    </recommendedName>
</protein>
<dbReference type="EMBL" id="BMRB01000002">
    <property type="protein sequence ID" value="GGS38313.1"/>
    <property type="molecule type" value="Genomic_DNA"/>
</dbReference>
<proteinExistence type="predicted"/>
<comment type="caution">
    <text evidence="1">The sequence shown here is derived from an EMBL/GenBank/DDBJ whole genome shotgun (WGS) entry which is preliminary data.</text>
</comment>
<dbReference type="Gene3D" id="2.60.120.200">
    <property type="match status" value="1"/>
</dbReference>
<sequence length="185" mass="20471">MTPLDDWRWLNEPRSWSTRDGLTITADPDTDFWRTTHYGYARDTAHLFGTHLVGDFTLRASFTADYGAQYDQAGIALRIDERNWIKAGVELVDGAYQISTVVTRDFSDWSVVGVTEVDRVTIAAERTGDTVTITYGLGPATPTTMLRLAYFPPDPPVLAGVMTAAPTGPGFTTHFDEIQMLTSSE</sequence>
<dbReference type="PANTHER" id="PTHR35332">
    <property type="entry name" value="REGULATION OF ENOLASE PROTEIN 1"/>
    <property type="match status" value="1"/>
</dbReference>
<dbReference type="PANTHER" id="PTHR35332:SF2">
    <property type="entry name" value="REGULATION OF ENOLASE PROTEIN 1"/>
    <property type="match status" value="1"/>
</dbReference>
<name>A0A918GIF8_9PSEU</name>
<dbReference type="Pfam" id="PF07081">
    <property type="entry name" value="DUF1349"/>
    <property type="match status" value="1"/>
</dbReference>
<evidence type="ECO:0000313" key="2">
    <source>
        <dbReference type="Proteomes" id="UP000660680"/>
    </source>
</evidence>